<dbReference type="Proteomes" id="UP001418796">
    <property type="component" value="Unassembled WGS sequence"/>
</dbReference>
<accession>A0ABU9VEU3</accession>
<dbReference type="EC" id="3.-.-.-" evidence="4"/>
<dbReference type="RefSeq" id="WP_343129549.1">
    <property type="nucleotide sequence ID" value="NZ_JBCITK010000001.1"/>
</dbReference>
<comment type="similarity">
    <text evidence="1">Belongs to the isochorismatase family.</text>
</comment>
<dbReference type="EMBL" id="JBCITK010000001">
    <property type="protein sequence ID" value="MEN0642424.1"/>
    <property type="molecule type" value="Genomic_DNA"/>
</dbReference>
<dbReference type="SUPFAM" id="SSF52499">
    <property type="entry name" value="Isochorismatase-like hydrolases"/>
    <property type="match status" value="1"/>
</dbReference>
<dbReference type="InterPro" id="IPR050272">
    <property type="entry name" value="Isochorismatase-like_hydrls"/>
</dbReference>
<dbReference type="GO" id="GO:0016787">
    <property type="term" value="F:hydrolase activity"/>
    <property type="evidence" value="ECO:0007669"/>
    <property type="project" value="UniProtKB-KW"/>
</dbReference>
<keyword evidence="2 4" id="KW-0378">Hydrolase</keyword>
<keyword evidence="5" id="KW-1185">Reference proteome</keyword>
<evidence type="ECO:0000256" key="1">
    <source>
        <dbReference type="ARBA" id="ARBA00006336"/>
    </source>
</evidence>
<proteinExistence type="inferred from homology"/>
<evidence type="ECO:0000259" key="3">
    <source>
        <dbReference type="Pfam" id="PF00857"/>
    </source>
</evidence>
<gene>
    <name evidence="4" type="ORF">MKY91_04505</name>
</gene>
<sequence length="183" mass="20767">MKKALLVIDVQMAFEDKKWGTRNNPDAEENIARILEYFRSEGDTVIHIQHVSSHPDSRFYIEKEGVEFKEIVTPLAHESVIQKTVNSAFIGTNLENRLKEMNIEHVVIVGLTTPHCVSTTTRMSGNLGFHTTLIADATAAFELTDYRGITYGADLVHNLTLATLHEEFARVIRTEDWLREQGE</sequence>
<evidence type="ECO:0000313" key="4">
    <source>
        <dbReference type="EMBL" id="MEN0642424.1"/>
    </source>
</evidence>
<comment type="caution">
    <text evidence="4">The sequence shown here is derived from an EMBL/GenBank/DDBJ whole genome shotgun (WGS) entry which is preliminary data.</text>
</comment>
<dbReference type="Pfam" id="PF00857">
    <property type="entry name" value="Isochorismatase"/>
    <property type="match status" value="1"/>
</dbReference>
<dbReference type="InterPro" id="IPR036380">
    <property type="entry name" value="Isochorismatase-like_sf"/>
</dbReference>
<dbReference type="InterPro" id="IPR000868">
    <property type="entry name" value="Isochorismatase-like_dom"/>
</dbReference>
<evidence type="ECO:0000256" key="2">
    <source>
        <dbReference type="ARBA" id="ARBA00022801"/>
    </source>
</evidence>
<dbReference type="PANTHER" id="PTHR43540:SF1">
    <property type="entry name" value="ISOCHORISMATASE HYDROLASE"/>
    <property type="match status" value="1"/>
</dbReference>
<organism evidence="4 5">
    <name type="scientific">Alkalicoccobacillus gibsonii</name>
    <dbReference type="NCBI Taxonomy" id="79881"/>
    <lineage>
        <taxon>Bacteria</taxon>
        <taxon>Bacillati</taxon>
        <taxon>Bacillota</taxon>
        <taxon>Bacilli</taxon>
        <taxon>Bacillales</taxon>
        <taxon>Bacillaceae</taxon>
        <taxon>Alkalicoccobacillus</taxon>
    </lineage>
</organism>
<evidence type="ECO:0000313" key="5">
    <source>
        <dbReference type="Proteomes" id="UP001418796"/>
    </source>
</evidence>
<feature type="domain" description="Isochorismatase-like" evidence="3">
    <location>
        <begin position="4"/>
        <end position="175"/>
    </location>
</feature>
<name>A0ABU9VEU3_9BACI</name>
<dbReference type="PANTHER" id="PTHR43540">
    <property type="entry name" value="PEROXYUREIDOACRYLATE/UREIDOACRYLATE AMIDOHYDROLASE-RELATED"/>
    <property type="match status" value="1"/>
</dbReference>
<dbReference type="Gene3D" id="3.40.50.850">
    <property type="entry name" value="Isochorismatase-like"/>
    <property type="match status" value="1"/>
</dbReference>
<protein>
    <submittedName>
        <fullName evidence="4">Cysteine hydrolase family protein</fullName>
        <ecNumber evidence="4">3.-.-.-</ecNumber>
    </submittedName>
</protein>
<dbReference type="CDD" id="cd01014">
    <property type="entry name" value="nicotinamidase_related"/>
    <property type="match status" value="1"/>
</dbReference>
<reference evidence="4 5" key="1">
    <citation type="submission" date="2024-03" db="EMBL/GenBank/DDBJ databases">
        <title>Bacilli Hybrid Assemblies.</title>
        <authorList>
            <person name="Kovac J."/>
        </authorList>
    </citation>
    <scope>NUCLEOTIDE SEQUENCE [LARGE SCALE GENOMIC DNA]</scope>
    <source>
        <strain evidence="4 5">FSL R7-0666</strain>
    </source>
</reference>